<protein>
    <submittedName>
        <fullName evidence="1">YbaB/EbfC family nucleoid-associated protein</fullName>
    </submittedName>
</protein>
<evidence type="ECO:0000313" key="2">
    <source>
        <dbReference type="Proteomes" id="UP001550348"/>
    </source>
</evidence>
<organism evidence="1 2">
    <name type="scientific">Micromonospora fulviviridis</name>
    <dbReference type="NCBI Taxonomy" id="47860"/>
    <lineage>
        <taxon>Bacteria</taxon>
        <taxon>Bacillati</taxon>
        <taxon>Actinomycetota</taxon>
        <taxon>Actinomycetes</taxon>
        <taxon>Micromonosporales</taxon>
        <taxon>Micromonosporaceae</taxon>
        <taxon>Micromonospora</taxon>
    </lineage>
</organism>
<name>A0ABV2VHD1_9ACTN</name>
<dbReference type="SUPFAM" id="SSF82607">
    <property type="entry name" value="YbaB-like"/>
    <property type="match status" value="1"/>
</dbReference>
<dbReference type="InterPro" id="IPR004401">
    <property type="entry name" value="YbaB/EbfC"/>
</dbReference>
<sequence length="106" mass="11668">MTTHPTDDFETWMRQANAMQAELIEARSRLFQVEVAGTSGPVTISLGATGELHDVRFDGDHLTDADSLRRDILAAHAQALAAVREAVESTMRPFQAMIGDLEWDGQ</sequence>
<dbReference type="Gene3D" id="3.30.1310.10">
    <property type="entry name" value="Nucleoid-associated protein YbaB-like domain"/>
    <property type="match status" value="1"/>
</dbReference>
<evidence type="ECO:0000313" key="1">
    <source>
        <dbReference type="EMBL" id="MEU0152206.1"/>
    </source>
</evidence>
<accession>A0ABV2VHD1</accession>
<reference evidence="1 2" key="1">
    <citation type="submission" date="2024-06" db="EMBL/GenBank/DDBJ databases">
        <title>The Natural Products Discovery Center: Release of the First 8490 Sequenced Strains for Exploring Actinobacteria Biosynthetic Diversity.</title>
        <authorList>
            <person name="Kalkreuter E."/>
            <person name="Kautsar S.A."/>
            <person name="Yang D."/>
            <person name="Bader C.D."/>
            <person name="Teijaro C.N."/>
            <person name="Fluegel L."/>
            <person name="Davis C.M."/>
            <person name="Simpson J.R."/>
            <person name="Lauterbach L."/>
            <person name="Steele A.D."/>
            <person name="Gui C."/>
            <person name="Meng S."/>
            <person name="Li G."/>
            <person name="Viehrig K."/>
            <person name="Ye F."/>
            <person name="Su P."/>
            <person name="Kiefer A.F."/>
            <person name="Nichols A."/>
            <person name="Cepeda A.J."/>
            <person name="Yan W."/>
            <person name="Fan B."/>
            <person name="Jiang Y."/>
            <person name="Adhikari A."/>
            <person name="Zheng C.-J."/>
            <person name="Schuster L."/>
            <person name="Cowan T.M."/>
            <person name="Smanski M.J."/>
            <person name="Chevrette M.G."/>
            <person name="De Carvalho L.P.S."/>
            <person name="Shen B."/>
        </authorList>
    </citation>
    <scope>NUCLEOTIDE SEQUENCE [LARGE SCALE GENOMIC DNA]</scope>
    <source>
        <strain evidence="1 2">NPDC006286</strain>
    </source>
</reference>
<keyword evidence="2" id="KW-1185">Reference proteome</keyword>
<gene>
    <name evidence="1" type="ORF">ABZ071_09820</name>
</gene>
<dbReference type="RefSeq" id="WP_355664190.1">
    <property type="nucleotide sequence ID" value="NZ_JBEXRX010000019.1"/>
</dbReference>
<dbReference type="InterPro" id="IPR036894">
    <property type="entry name" value="YbaB-like_sf"/>
</dbReference>
<proteinExistence type="predicted"/>
<comment type="caution">
    <text evidence="1">The sequence shown here is derived from an EMBL/GenBank/DDBJ whole genome shotgun (WGS) entry which is preliminary data.</text>
</comment>
<dbReference type="Pfam" id="PF02575">
    <property type="entry name" value="YbaB_DNA_bd"/>
    <property type="match status" value="1"/>
</dbReference>
<dbReference type="Proteomes" id="UP001550348">
    <property type="component" value="Unassembled WGS sequence"/>
</dbReference>
<dbReference type="EMBL" id="JBEXRX010000019">
    <property type="protein sequence ID" value="MEU0152206.1"/>
    <property type="molecule type" value="Genomic_DNA"/>
</dbReference>